<dbReference type="PROSITE" id="PS50280">
    <property type="entry name" value="SET"/>
    <property type="match status" value="1"/>
</dbReference>
<reference evidence="2" key="1">
    <citation type="submission" date="2018-05" db="EMBL/GenBank/DDBJ databases">
        <authorList>
            <person name="Lanie J.A."/>
            <person name="Ng W.-L."/>
            <person name="Kazmierczak K.M."/>
            <person name="Andrzejewski T.M."/>
            <person name="Davidsen T.M."/>
            <person name="Wayne K.J."/>
            <person name="Tettelin H."/>
            <person name="Glass J.I."/>
            <person name="Rusch D."/>
            <person name="Podicherti R."/>
            <person name="Tsui H.-C.T."/>
            <person name="Winkler M.E."/>
        </authorList>
    </citation>
    <scope>NUCLEOTIDE SEQUENCE</scope>
</reference>
<gene>
    <name evidence="2" type="ORF">METZ01_LOCUS191184</name>
</gene>
<organism evidence="2">
    <name type="scientific">marine metagenome</name>
    <dbReference type="NCBI Taxonomy" id="408172"/>
    <lineage>
        <taxon>unclassified sequences</taxon>
        <taxon>metagenomes</taxon>
        <taxon>ecological metagenomes</taxon>
    </lineage>
</organism>
<dbReference type="AlphaFoldDB" id="A0A382DIN5"/>
<accession>A0A382DIN5</accession>
<dbReference type="SMART" id="SM00317">
    <property type="entry name" value="SET"/>
    <property type="match status" value="1"/>
</dbReference>
<dbReference type="EMBL" id="UINC01039606">
    <property type="protein sequence ID" value="SVB38330.1"/>
    <property type="molecule type" value="Genomic_DNA"/>
</dbReference>
<evidence type="ECO:0000259" key="1">
    <source>
        <dbReference type="PROSITE" id="PS50280"/>
    </source>
</evidence>
<dbReference type="InterPro" id="IPR046341">
    <property type="entry name" value="SET_dom_sf"/>
</dbReference>
<name>A0A382DIN5_9ZZZZ</name>
<evidence type="ECO:0000313" key="2">
    <source>
        <dbReference type="EMBL" id="SVB38330.1"/>
    </source>
</evidence>
<protein>
    <recommendedName>
        <fullName evidence="1">SET domain-containing protein</fullName>
    </recommendedName>
</protein>
<dbReference type="Pfam" id="PF00856">
    <property type="entry name" value="SET"/>
    <property type="match status" value="1"/>
</dbReference>
<sequence length="107" mass="12143">MPDSLTIKESNIEGLGLFATKKIEKGTDFGISHIPNDKFENGFIRTPLGGFVNHSNNPNTIKMNELSDNTFHLIALRNIEPDEEITLKYTLYNDGLLIYWSDNIDNK</sequence>
<feature type="domain" description="SET" evidence="1">
    <location>
        <begin position="3"/>
        <end position="90"/>
    </location>
</feature>
<dbReference type="SUPFAM" id="SSF82199">
    <property type="entry name" value="SET domain"/>
    <property type="match status" value="1"/>
</dbReference>
<proteinExistence type="predicted"/>
<dbReference type="InterPro" id="IPR001214">
    <property type="entry name" value="SET_dom"/>
</dbReference>
<dbReference type="Gene3D" id="2.170.270.10">
    <property type="entry name" value="SET domain"/>
    <property type="match status" value="1"/>
</dbReference>